<comment type="caution">
    <text evidence="13">The sequence shown here is derived from an EMBL/GenBank/DDBJ whole genome shotgun (WGS) entry which is preliminary data.</text>
</comment>
<dbReference type="InterPro" id="IPR015424">
    <property type="entry name" value="PyrdxlP-dep_Trfase"/>
</dbReference>
<dbReference type="InterPro" id="IPR012773">
    <property type="entry name" value="Ectoine_EctB"/>
</dbReference>
<dbReference type="Proteomes" id="UP001501697">
    <property type="component" value="Unassembled WGS sequence"/>
</dbReference>
<evidence type="ECO:0000256" key="6">
    <source>
        <dbReference type="ARBA" id="ARBA00014798"/>
    </source>
</evidence>
<evidence type="ECO:0000256" key="12">
    <source>
        <dbReference type="RuleBase" id="RU365034"/>
    </source>
</evidence>
<dbReference type="EC" id="2.6.1.76" evidence="5 12"/>
<dbReference type="InterPro" id="IPR015421">
    <property type="entry name" value="PyrdxlP-dep_Trfase_major"/>
</dbReference>
<dbReference type="Gene3D" id="3.90.1150.10">
    <property type="entry name" value="Aspartate Aminotransferase, domain 1"/>
    <property type="match status" value="1"/>
</dbReference>
<dbReference type="SUPFAM" id="SSF53383">
    <property type="entry name" value="PLP-dependent transferases"/>
    <property type="match status" value="1"/>
</dbReference>
<comment type="similarity">
    <text evidence="4 11">Belongs to the class-III pyridoxal-phosphate-dependent aminotransferase family.</text>
</comment>
<evidence type="ECO:0000256" key="7">
    <source>
        <dbReference type="ARBA" id="ARBA00022576"/>
    </source>
</evidence>
<gene>
    <name evidence="13" type="primary">ectB</name>
    <name evidence="13" type="ORF">GCM10022200_04650</name>
</gene>
<evidence type="ECO:0000313" key="13">
    <source>
        <dbReference type="EMBL" id="GAA3625361.1"/>
    </source>
</evidence>
<dbReference type="InterPro" id="IPR049704">
    <property type="entry name" value="Aminotrans_3_PPA_site"/>
</dbReference>
<organism evidence="13 14">
    <name type="scientific">Microbacterium awajiense</name>
    <dbReference type="NCBI Taxonomy" id="415214"/>
    <lineage>
        <taxon>Bacteria</taxon>
        <taxon>Bacillati</taxon>
        <taxon>Actinomycetota</taxon>
        <taxon>Actinomycetes</taxon>
        <taxon>Micrococcales</taxon>
        <taxon>Microbacteriaceae</taxon>
        <taxon>Microbacterium</taxon>
    </lineage>
</organism>
<dbReference type="PIRSF" id="PIRSF000521">
    <property type="entry name" value="Transaminase_4ab_Lys_Orn"/>
    <property type="match status" value="1"/>
</dbReference>
<evidence type="ECO:0000256" key="2">
    <source>
        <dbReference type="ARBA" id="ARBA00002189"/>
    </source>
</evidence>
<evidence type="ECO:0000256" key="9">
    <source>
        <dbReference type="ARBA" id="ARBA00022898"/>
    </source>
</evidence>
<dbReference type="InterPro" id="IPR005814">
    <property type="entry name" value="Aminotrans_3"/>
</dbReference>
<dbReference type="Gene3D" id="3.40.640.10">
    <property type="entry name" value="Type I PLP-dependent aspartate aminotransferase-like (Major domain)"/>
    <property type="match status" value="1"/>
</dbReference>
<dbReference type="NCBIfam" id="TIGR00709">
    <property type="entry name" value="dat"/>
    <property type="match status" value="1"/>
</dbReference>
<evidence type="ECO:0000256" key="10">
    <source>
        <dbReference type="ARBA" id="ARBA00049111"/>
    </source>
</evidence>
<evidence type="ECO:0000313" key="14">
    <source>
        <dbReference type="Proteomes" id="UP001501697"/>
    </source>
</evidence>
<keyword evidence="14" id="KW-1185">Reference proteome</keyword>
<evidence type="ECO:0000256" key="1">
    <source>
        <dbReference type="ARBA" id="ARBA00001933"/>
    </source>
</evidence>
<evidence type="ECO:0000256" key="3">
    <source>
        <dbReference type="ARBA" id="ARBA00004946"/>
    </source>
</evidence>
<dbReference type="InterPro" id="IPR004637">
    <property type="entry name" value="Dat"/>
</dbReference>
<protein>
    <recommendedName>
        <fullName evidence="6 12">Diaminobutyrate--2-oxoglutarate transaminase</fullName>
        <ecNumber evidence="5 12">2.6.1.76</ecNumber>
    </recommendedName>
    <alternativeName>
        <fullName evidence="12">DABA aminotransferase</fullName>
    </alternativeName>
</protein>
<evidence type="ECO:0000256" key="11">
    <source>
        <dbReference type="RuleBase" id="RU003560"/>
    </source>
</evidence>
<comment type="function">
    <text evidence="2 12">Catalyzes reversively the conversion of L-aspartate beta-semialdehyde (ASA) to L-2,4-diaminobutyrate (DABA) by transamination with L-glutamate.</text>
</comment>
<dbReference type="NCBIfam" id="TIGR02407">
    <property type="entry name" value="ectoine_ectB"/>
    <property type="match status" value="1"/>
</dbReference>
<dbReference type="Pfam" id="PF00202">
    <property type="entry name" value="Aminotran_3"/>
    <property type="match status" value="1"/>
</dbReference>
<dbReference type="EMBL" id="BAAAYU010000001">
    <property type="protein sequence ID" value="GAA3625361.1"/>
    <property type="molecule type" value="Genomic_DNA"/>
</dbReference>
<dbReference type="CDD" id="cd00610">
    <property type="entry name" value="OAT_like"/>
    <property type="match status" value="1"/>
</dbReference>
<reference evidence="14" key="1">
    <citation type="journal article" date="2019" name="Int. J. Syst. Evol. Microbiol.">
        <title>The Global Catalogue of Microorganisms (GCM) 10K type strain sequencing project: providing services to taxonomists for standard genome sequencing and annotation.</title>
        <authorList>
            <consortium name="The Broad Institute Genomics Platform"/>
            <consortium name="The Broad Institute Genome Sequencing Center for Infectious Disease"/>
            <person name="Wu L."/>
            <person name="Ma J."/>
        </authorList>
    </citation>
    <scope>NUCLEOTIDE SEQUENCE [LARGE SCALE GENOMIC DNA]</scope>
    <source>
        <strain evidence="14">JCM 16544</strain>
    </source>
</reference>
<comment type="cofactor">
    <cofactor evidence="1 12">
        <name>pyridoxal 5'-phosphate</name>
        <dbReference type="ChEBI" id="CHEBI:597326"/>
    </cofactor>
</comment>
<sequence length="433" mass="46970">MDLSVFSEMESEVRSYVRTFPTVFSTARGELIRDVEGREYIDFFCGAGTLNYGHNNPAIKPKIIEYLMGDNIQHALDMATSAKQEFLEVFRDVILAPRGLRYKLQFTGPTGANAVEAALKVARQVTGRRTVVAFTHAFHGVSLGALAATSSSWFRGGAGTALPDVVFHPFEDYFGPGVDTIDMLRTLLDDASSGLDHPAAVIVETVQGEGGVNVASAEWLKRLQQVCRERGILLIVDDIQIGIGRSGRFFSFEESGIEPDIVTLSKSLSGYGFPMSLVLLRPELDVWKPGMHSGTFRGNSVAFVGAVAAIREYWEKPGFEEHIDHRATLVADRLAKMSGERPDEFSSRGRGLLQGLACTDPAIAKAISRESFARGVIVELSGAQDEVLKLMPTLTGEDELLVKGLDVIEEAAHAVLSAPRAATPPSAERATTP</sequence>
<evidence type="ECO:0000256" key="5">
    <source>
        <dbReference type="ARBA" id="ARBA00013155"/>
    </source>
</evidence>
<dbReference type="NCBIfam" id="NF006733">
    <property type="entry name" value="PRK09264.1"/>
    <property type="match status" value="1"/>
</dbReference>
<dbReference type="PROSITE" id="PS00600">
    <property type="entry name" value="AA_TRANSFER_CLASS_3"/>
    <property type="match status" value="1"/>
</dbReference>
<dbReference type="PANTHER" id="PTHR43552">
    <property type="entry name" value="DIAMINOBUTYRATE--2-OXOGLUTARATE AMINOTRANSFERASE"/>
    <property type="match status" value="1"/>
</dbReference>
<evidence type="ECO:0000256" key="4">
    <source>
        <dbReference type="ARBA" id="ARBA00008954"/>
    </source>
</evidence>
<proteinExistence type="inferred from homology"/>
<accession>A0ABP7A5S1</accession>
<evidence type="ECO:0000256" key="8">
    <source>
        <dbReference type="ARBA" id="ARBA00022679"/>
    </source>
</evidence>
<comment type="catalytic activity">
    <reaction evidence="10 12">
        <text>L-2,4-diaminobutanoate + 2-oxoglutarate = L-aspartate 4-semialdehyde + L-glutamate</text>
        <dbReference type="Rhea" id="RHEA:11160"/>
        <dbReference type="ChEBI" id="CHEBI:16810"/>
        <dbReference type="ChEBI" id="CHEBI:29985"/>
        <dbReference type="ChEBI" id="CHEBI:58761"/>
        <dbReference type="ChEBI" id="CHEBI:537519"/>
        <dbReference type="EC" id="2.6.1.76"/>
    </reaction>
</comment>
<keyword evidence="9 11" id="KW-0663">Pyridoxal phosphate</keyword>
<keyword evidence="7 12" id="KW-0032">Aminotransferase</keyword>
<dbReference type="InterPro" id="IPR015422">
    <property type="entry name" value="PyrdxlP-dep_Trfase_small"/>
</dbReference>
<keyword evidence="8 12" id="KW-0808">Transferase</keyword>
<comment type="pathway">
    <text evidence="3 12">Amine and polyamine biosynthesis; ectoine biosynthesis; L-ectoine from L-aspartate 4-semialdehyde: step 1/3.</text>
</comment>
<dbReference type="PANTHER" id="PTHR43552:SF2">
    <property type="entry name" value="DIAMINOBUTYRATE--2-OXOGLUTARATE TRANSAMINASE"/>
    <property type="match status" value="1"/>
</dbReference>
<name>A0ABP7A5S1_9MICO</name>
<dbReference type="RefSeq" id="WP_344736248.1">
    <property type="nucleotide sequence ID" value="NZ_BAAAYU010000001.1"/>
</dbReference>